<dbReference type="RefSeq" id="WP_173084828.1">
    <property type="nucleotide sequence ID" value="NZ_BLTE01000011.1"/>
</dbReference>
<protein>
    <submittedName>
        <fullName evidence="1">Uncharacterized protein</fullName>
    </submittedName>
</protein>
<sequence>MASIKDRIETVYAALAFAERDERFAALDLADPDRKDAQAVQAVRRAPDARPRVRV</sequence>
<reference evidence="1 2" key="2">
    <citation type="submission" date="2020-05" db="EMBL/GenBank/DDBJ databases">
        <title>Draft genome sequence of Desulfovibrio sp. strainFSS-1.</title>
        <authorList>
            <person name="Shimoshige H."/>
            <person name="Kobayashi H."/>
            <person name="Maekawa T."/>
        </authorList>
    </citation>
    <scope>NUCLEOTIDE SEQUENCE [LARGE SCALE GENOMIC DNA]</scope>
    <source>
        <strain evidence="1 2">SIID29052-01</strain>
    </source>
</reference>
<accession>A0A6V8LPX9</accession>
<reference evidence="1 2" key="1">
    <citation type="submission" date="2020-04" db="EMBL/GenBank/DDBJ databases">
        <authorList>
            <consortium name="Desulfovibrio sp. FSS-1 genome sequencing consortium"/>
            <person name="Shimoshige H."/>
            <person name="Kobayashi H."/>
            <person name="Maekawa T."/>
        </authorList>
    </citation>
    <scope>NUCLEOTIDE SEQUENCE [LARGE SCALE GENOMIC DNA]</scope>
    <source>
        <strain evidence="1 2">SIID29052-01</strain>
    </source>
</reference>
<evidence type="ECO:0000313" key="1">
    <source>
        <dbReference type="EMBL" id="GFK94593.1"/>
    </source>
</evidence>
<evidence type="ECO:0000313" key="2">
    <source>
        <dbReference type="Proteomes" id="UP000494245"/>
    </source>
</evidence>
<dbReference type="AlphaFoldDB" id="A0A6V8LPX9"/>
<proteinExistence type="predicted"/>
<dbReference type="Proteomes" id="UP000494245">
    <property type="component" value="Unassembled WGS sequence"/>
</dbReference>
<dbReference type="EMBL" id="BLTE01000011">
    <property type="protein sequence ID" value="GFK94593.1"/>
    <property type="molecule type" value="Genomic_DNA"/>
</dbReference>
<organism evidence="1 2">
    <name type="scientific">Fundidesulfovibrio magnetotacticus</name>
    <dbReference type="NCBI Taxonomy" id="2730080"/>
    <lineage>
        <taxon>Bacteria</taxon>
        <taxon>Pseudomonadati</taxon>
        <taxon>Thermodesulfobacteriota</taxon>
        <taxon>Desulfovibrionia</taxon>
        <taxon>Desulfovibrionales</taxon>
        <taxon>Desulfovibrionaceae</taxon>
        <taxon>Fundidesulfovibrio</taxon>
    </lineage>
</organism>
<name>A0A6V8LPX9_9BACT</name>
<comment type="caution">
    <text evidence="1">The sequence shown here is derived from an EMBL/GenBank/DDBJ whole genome shotgun (WGS) entry which is preliminary data.</text>
</comment>
<gene>
    <name evidence="1" type="ORF">NNJEOMEG_02440</name>
</gene>
<keyword evidence="2" id="KW-1185">Reference proteome</keyword>